<dbReference type="AlphaFoldDB" id="C5M9T9"/>
<dbReference type="eggNOG" id="ENOG502RQCI">
    <property type="taxonomic scope" value="Eukaryota"/>
</dbReference>
<protein>
    <submittedName>
        <fullName evidence="2">Uncharacterized protein</fullName>
    </submittedName>
</protein>
<dbReference type="VEuPathDB" id="FungiDB:CTRG_02251"/>
<dbReference type="KEGG" id="ctp:CTRG_02251"/>
<name>C5M9T9_CANTT</name>
<proteinExistence type="predicted"/>
<sequence length="347" mass="41282">MAKVKSSYTRIYSKFPFNQCSDEHLFDTVNLIKHGVNLTIQIGTLNLEEIERYESKQCDSNVVPNEEELLDDSLEEEEEEEDYHLPPSPILIPIELPKSSMKRRYSSTFSTNSSEANICFSSSPKSQPNMTLLICRNKLQHLIDEFFECVSCHDHKNYQEISNYVINSIVQNEPNLETFVNKIIDYKFKNELIEIIKTLFVEKFEETKLEELIDYMNNLINLKENCIKNLDNPMIYTKYYKIWRLCLSNYRFYEEEYFFDYFNNSYSNLESVLLQNAFLINYKKFVHYFSKDIVTYDEEDDEDDDDEEDVEEECEEESDEINHEPESPLLHYQVTSIRPSNCCLIRL</sequence>
<dbReference type="OrthoDB" id="4014270at2759"/>
<dbReference type="GeneID" id="8296954"/>
<dbReference type="RefSeq" id="XP_002547954.1">
    <property type="nucleotide sequence ID" value="XM_002547908.1"/>
</dbReference>
<gene>
    <name evidence="2" type="ORF">CTRG_02251</name>
</gene>
<dbReference type="InterPro" id="IPR016024">
    <property type="entry name" value="ARM-type_fold"/>
</dbReference>
<evidence type="ECO:0000313" key="2">
    <source>
        <dbReference type="EMBL" id="EER33433.1"/>
    </source>
</evidence>
<dbReference type="Proteomes" id="UP000002037">
    <property type="component" value="Unassembled WGS sequence"/>
</dbReference>
<reference evidence="2 3" key="1">
    <citation type="journal article" date="2009" name="Nature">
        <title>Evolution of pathogenicity and sexual reproduction in eight Candida genomes.</title>
        <authorList>
            <person name="Butler G."/>
            <person name="Rasmussen M.D."/>
            <person name="Lin M.F."/>
            <person name="Santos M.A."/>
            <person name="Sakthikumar S."/>
            <person name="Munro C.A."/>
            <person name="Rheinbay E."/>
            <person name="Grabherr M."/>
            <person name="Forche A."/>
            <person name="Reedy J.L."/>
            <person name="Agrafioti I."/>
            <person name="Arnaud M.B."/>
            <person name="Bates S."/>
            <person name="Brown A.J."/>
            <person name="Brunke S."/>
            <person name="Costanzo M.C."/>
            <person name="Fitzpatrick D.A."/>
            <person name="de Groot P.W."/>
            <person name="Harris D."/>
            <person name="Hoyer L.L."/>
            <person name="Hube B."/>
            <person name="Klis F.M."/>
            <person name="Kodira C."/>
            <person name="Lennard N."/>
            <person name="Logue M.E."/>
            <person name="Martin R."/>
            <person name="Neiman A.M."/>
            <person name="Nikolaou E."/>
            <person name="Quail M.A."/>
            <person name="Quinn J."/>
            <person name="Santos M.C."/>
            <person name="Schmitzberger F.F."/>
            <person name="Sherlock G."/>
            <person name="Shah P."/>
            <person name="Silverstein K.A."/>
            <person name="Skrzypek M.S."/>
            <person name="Soll D."/>
            <person name="Staggs R."/>
            <person name="Stansfield I."/>
            <person name="Stumpf M.P."/>
            <person name="Sudbery P.E."/>
            <person name="Srikantha T."/>
            <person name="Zeng Q."/>
            <person name="Berman J."/>
            <person name="Berriman M."/>
            <person name="Heitman J."/>
            <person name="Gow N.A."/>
            <person name="Lorenz M.C."/>
            <person name="Birren B.W."/>
            <person name="Kellis M."/>
            <person name="Cuomo C.A."/>
        </authorList>
    </citation>
    <scope>NUCLEOTIDE SEQUENCE [LARGE SCALE GENOMIC DNA]</scope>
    <source>
        <strain evidence="3">ATCC MYA-3404 / T1</strain>
    </source>
</reference>
<organism evidence="2 3">
    <name type="scientific">Candida tropicalis (strain ATCC MYA-3404 / T1)</name>
    <name type="common">Yeast</name>
    <dbReference type="NCBI Taxonomy" id="294747"/>
    <lineage>
        <taxon>Eukaryota</taxon>
        <taxon>Fungi</taxon>
        <taxon>Dikarya</taxon>
        <taxon>Ascomycota</taxon>
        <taxon>Saccharomycotina</taxon>
        <taxon>Pichiomycetes</taxon>
        <taxon>Debaryomycetaceae</taxon>
        <taxon>Candida/Lodderomyces clade</taxon>
        <taxon>Candida</taxon>
    </lineage>
</organism>
<feature type="compositionally biased region" description="Acidic residues" evidence="1">
    <location>
        <begin position="297"/>
        <end position="319"/>
    </location>
</feature>
<feature type="region of interest" description="Disordered" evidence="1">
    <location>
        <begin position="297"/>
        <end position="329"/>
    </location>
</feature>
<dbReference type="SUPFAM" id="SSF48371">
    <property type="entry name" value="ARM repeat"/>
    <property type="match status" value="1"/>
</dbReference>
<evidence type="ECO:0000313" key="3">
    <source>
        <dbReference type="Proteomes" id="UP000002037"/>
    </source>
</evidence>
<keyword evidence="3" id="KW-1185">Reference proteome</keyword>
<dbReference type="EMBL" id="GG692397">
    <property type="protein sequence ID" value="EER33433.1"/>
    <property type="molecule type" value="Genomic_DNA"/>
</dbReference>
<evidence type="ECO:0000256" key="1">
    <source>
        <dbReference type="SAM" id="MobiDB-lite"/>
    </source>
</evidence>
<accession>C5M9T9</accession>
<dbReference type="HOGENOM" id="CLU_686952_0_0_1"/>